<keyword evidence="2" id="KW-1185">Reference proteome</keyword>
<proteinExistence type="predicted"/>
<dbReference type="AlphaFoldDB" id="Q7UUD2"/>
<dbReference type="EMBL" id="BX294138">
    <property type="protein sequence ID" value="CAD73149.1"/>
    <property type="molecule type" value="Genomic_DNA"/>
</dbReference>
<reference evidence="1 2" key="1">
    <citation type="journal article" date="2003" name="Proc. Natl. Acad. Sci. U.S.A.">
        <title>Complete genome sequence of the marine planctomycete Pirellula sp. strain 1.</title>
        <authorList>
            <person name="Gloeckner F.O."/>
            <person name="Kube M."/>
            <person name="Bauer M."/>
            <person name="Teeling H."/>
            <person name="Lombardot T."/>
            <person name="Ludwig W."/>
            <person name="Gade D."/>
            <person name="Beck A."/>
            <person name="Borzym K."/>
            <person name="Heitmann K."/>
            <person name="Rabus R."/>
            <person name="Schlesner H."/>
            <person name="Amann R."/>
            <person name="Reinhardt R."/>
        </authorList>
    </citation>
    <scope>NUCLEOTIDE SEQUENCE [LARGE SCALE GENOMIC DNA]</scope>
    <source>
        <strain evidence="2">DSM 10527 / NCIMB 13988 / SH1</strain>
    </source>
</reference>
<dbReference type="EnsemblBacteria" id="CAD73149">
    <property type="protein sequence ID" value="CAD73149"/>
    <property type="gene ID" value="RB3365"/>
</dbReference>
<sequence length="43" mass="4886">MDRKAWFRKLGQESRQARPASKVTLLCPKASRVDADRALLFAP</sequence>
<accession>Q7UUD2</accession>
<dbReference type="InParanoid" id="Q7UUD2"/>
<gene>
    <name evidence="1" type="ordered locus">RB3365</name>
</gene>
<name>Q7UUD2_RHOBA</name>
<dbReference type="KEGG" id="rba:RB3365"/>
<dbReference type="HOGENOM" id="CLU_3238783_0_0_0"/>
<protein>
    <submittedName>
        <fullName evidence="1">Uncharacterized protein</fullName>
    </submittedName>
</protein>
<dbReference type="STRING" id="243090.RB3365"/>
<dbReference type="Proteomes" id="UP000001025">
    <property type="component" value="Chromosome"/>
</dbReference>
<organism evidence="1 2">
    <name type="scientific">Rhodopirellula baltica (strain DSM 10527 / NCIMB 13988 / SH1)</name>
    <dbReference type="NCBI Taxonomy" id="243090"/>
    <lineage>
        <taxon>Bacteria</taxon>
        <taxon>Pseudomonadati</taxon>
        <taxon>Planctomycetota</taxon>
        <taxon>Planctomycetia</taxon>
        <taxon>Pirellulales</taxon>
        <taxon>Pirellulaceae</taxon>
        <taxon>Rhodopirellula</taxon>
    </lineage>
</organism>
<evidence type="ECO:0000313" key="2">
    <source>
        <dbReference type="Proteomes" id="UP000001025"/>
    </source>
</evidence>
<evidence type="ECO:0000313" key="1">
    <source>
        <dbReference type="EMBL" id="CAD73149.1"/>
    </source>
</evidence>